<dbReference type="VEuPathDB" id="CryptoDB:Cvel_2367"/>
<accession>A0A0G4IE88</accession>
<dbReference type="GO" id="GO:0005506">
    <property type="term" value="F:iron ion binding"/>
    <property type="evidence" value="ECO:0007669"/>
    <property type="project" value="InterPro"/>
</dbReference>
<organism evidence="8">
    <name type="scientific">Chromera velia CCMP2878</name>
    <dbReference type="NCBI Taxonomy" id="1169474"/>
    <lineage>
        <taxon>Eukaryota</taxon>
        <taxon>Sar</taxon>
        <taxon>Alveolata</taxon>
        <taxon>Colpodellida</taxon>
        <taxon>Chromeraceae</taxon>
        <taxon>Chromera</taxon>
    </lineage>
</organism>
<feature type="domain" description="Fatty acid hydroxylase" evidence="7">
    <location>
        <begin position="121"/>
        <end position="250"/>
    </location>
</feature>
<dbReference type="GO" id="GO:0008610">
    <property type="term" value="P:lipid biosynthetic process"/>
    <property type="evidence" value="ECO:0007669"/>
    <property type="project" value="InterPro"/>
</dbReference>
<name>A0A0G4IE88_9ALVE</name>
<proteinExistence type="predicted"/>
<dbReference type="AlphaFoldDB" id="A0A0G4IE88"/>
<sequence length="315" mass="36993">MDLVIDPLDKWVMEPFVYPATWKASDPLRQSCSLFLILTVGGALMYLSAAYLSWCLWFDRRLLKHKKILPNQVSREIWTSLSNIPMMSVPTVLMVLPELNGYSRLYDRVDEYGWGYFFFSWIFFILFTDCFIYWIHRWLHLPAIYARIHKPHHQWLVSTPFASHAFHWFDGFAQSSPYHIFPYLFPLHKGLYLCLFIFVNFWTVSIHDGVYLVPESLKWLVNGAAHHTDHHLYFTYNYGQFLTIWDRIGGSYRWPSPYSEGGGPLDEVERMEEKKKRVGEKGEEEAKTGEGRREGLRVRAGRSHAPASQQKQKAG</sequence>
<keyword evidence="3 6" id="KW-1133">Transmembrane helix</keyword>
<feature type="compositionally biased region" description="Polar residues" evidence="5">
    <location>
        <begin position="306"/>
        <end position="315"/>
    </location>
</feature>
<dbReference type="GO" id="GO:0016491">
    <property type="term" value="F:oxidoreductase activity"/>
    <property type="evidence" value="ECO:0007669"/>
    <property type="project" value="InterPro"/>
</dbReference>
<feature type="region of interest" description="Disordered" evidence="5">
    <location>
        <begin position="260"/>
        <end position="315"/>
    </location>
</feature>
<evidence type="ECO:0000256" key="1">
    <source>
        <dbReference type="ARBA" id="ARBA00004370"/>
    </source>
</evidence>
<reference evidence="8" key="1">
    <citation type="submission" date="2014-11" db="EMBL/GenBank/DDBJ databases">
        <authorList>
            <person name="Otto D Thomas"/>
            <person name="Naeem Raeece"/>
        </authorList>
    </citation>
    <scope>NUCLEOTIDE SEQUENCE</scope>
</reference>
<evidence type="ECO:0000256" key="6">
    <source>
        <dbReference type="SAM" id="Phobius"/>
    </source>
</evidence>
<keyword evidence="2 6" id="KW-0812">Transmembrane</keyword>
<gene>
    <name evidence="8" type="ORF">Cvel_2367</name>
</gene>
<feature type="transmembrane region" description="Helical" evidence="6">
    <location>
        <begin position="34"/>
        <end position="57"/>
    </location>
</feature>
<evidence type="ECO:0000313" key="8">
    <source>
        <dbReference type="EMBL" id="CEM55427.1"/>
    </source>
</evidence>
<dbReference type="InterPro" id="IPR006694">
    <property type="entry name" value="Fatty_acid_hydroxylase"/>
</dbReference>
<evidence type="ECO:0000256" key="4">
    <source>
        <dbReference type="ARBA" id="ARBA00023136"/>
    </source>
</evidence>
<comment type="subcellular location">
    <subcellularLocation>
        <location evidence="1">Membrane</location>
    </subcellularLocation>
</comment>
<dbReference type="GO" id="GO:0016020">
    <property type="term" value="C:membrane"/>
    <property type="evidence" value="ECO:0007669"/>
    <property type="project" value="UniProtKB-SubCell"/>
</dbReference>
<keyword evidence="4 6" id="KW-0472">Membrane</keyword>
<feature type="transmembrane region" description="Helical" evidence="6">
    <location>
        <begin position="116"/>
        <end position="135"/>
    </location>
</feature>
<dbReference type="EMBL" id="CDMZ01005876">
    <property type="protein sequence ID" value="CEM55427.1"/>
    <property type="molecule type" value="Genomic_DNA"/>
</dbReference>
<evidence type="ECO:0000256" key="2">
    <source>
        <dbReference type="ARBA" id="ARBA00022692"/>
    </source>
</evidence>
<feature type="compositionally biased region" description="Basic and acidic residues" evidence="5">
    <location>
        <begin position="267"/>
        <end position="297"/>
    </location>
</feature>
<protein>
    <recommendedName>
        <fullName evidence="7">Fatty acid hydroxylase domain-containing protein</fullName>
    </recommendedName>
</protein>
<dbReference type="InterPro" id="IPR050307">
    <property type="entry name" value="Sterol_Desaturase_Related"/>
</dbReference>
<dbReference type="PANTHER" id="PTHR11863">
    <property type="entry name" value="STEROL DESATURASE"/>
    <property type="match status" value="1"/>
</dbReference>
<evidence type="ECO:0000256" key="5">
    <source>
        <dbReference type="SAM" id="MobiDB-lite"/>
    </source>
</evidence>
<evidence type="ECO:0000259" key="7">
    <source>
        <dbReference type="Pfam" id="PF04116"/>
    </source>
</evidence>
<dbReference type="Pfam" id="PF04116">
    <property type="entry name" value="FA_hydroxylase"/>
    <property type="match status" value="1"/>
</dbReference>
<evidence type="ECO:0000256" key="3">
    <source>
        <dbReference type="ARBA" id="ARBA00022989"/>
    </source>
</evidence>